<reference evidence="2 3" key="1">
    <citation type="submission" date="2021-01" db="EMBL/GenBank/DDBJ databases">
        <title>Tumebacillus sp. strain ITR2 16S ribosomal RNA gene Genome sequencing and assembly.</title>
        <authorList>
            <person name="Kang M."/>
        </authorList>
    </citation>
    <scope>NUCLEOTIDE SEQUENCE [LARGE SCALE GENOMIC DNA]</scope>
    <source>
        <strain evidence="2 3">ITR2</strain>
    </source>
</reference>
<evidence type="ECO:0000313" key="2">
    <source>
        <dbReference type="EMBL" id="MBL0388498.1"/>
    </source>
</evidence>
<sequence>MNPFVPEQRRSKQSAKKRRGPSQASLQAPTPLPTPTLSPDLKRASVHFDLTDPDQLLLYLLVSRVLTGRKLRRTITDYDLNQIKREVERLEERLQY</sequence>
<protein>
    <submittedName>
        <fullName evidence="2">Uncharacterized protein</fullName>
    </submittedName>
</protein>
<gene>
    <name evidence="2" type="ORF">JJB07_17995</name>
</gene>
<organism evidence="2 3">
    <name type="scientific">Tumebacillus amylolyticus</name>
    <dbReference type="NCBI Taxonomy" id="2801339"/>
    <lineage>
        <taxon>Bacteria</taxon>
        <taxon>Bacillati</taxon>
        <taxon>Bacillota</taxon>
        <taxon>Bacilli</taxon>
        <taxon>Bacillales</taxon>
        <taxon>Alicyclobacillaceae</taxon>
        <taxon>Tumebacillus</taxon>
    </lineage>
</organism>
<evidence type="ECO:0000256" key="1">
    <source>
        <dbReference type="SAM" id="MobiDB-lite"/>
    </source>
</evidence>
<feature type="compositionally biased region" description="Basic residues" evidence="1">
    <location>
        <begin position="11"/>
        <end position="20"/>
    </location>
</feature>
<evidence type="ECO:0000313" key="3">
    <source>
        <dbReference type="Proteomes" id="UP000602284"/>
    </source>
</evidence>
<comment type="caution">
    <text evidence="2">The sequence shown here is derived from an EMBL/GenBank/DDBJ whole genome shotgun (WGS) entry which is preliminary data.</text>
</comment>
<name>A0ABS1JFY7_9BACL</name>
<dbReference type="EMBL" id="JAEQNB010000006">
    <property type="protein sequence ID" value="MBL0388498.1"/>
    <property type="molecule type" value="Genomic_DNA"/>
</dbReference>
<keyword evidence="3" id="KW-1185">Reference proteome</keyword>
<accession>A0ABS1JFY7</accession>
<proteinExistence type="predicted"/>
<dbReference type="Proteomes" id="UP000602284">
    <property type="component" value="Unassembled WGS sequence"/>
</dbReference>
<feature type="region of interest" description="Disordered" evidence="1">
    <location>
        <begin position="1"/>
        <end position="40"/>
    </location>
</feature>
<dbReference type="RefSeq" id="WP_201637452.1">
    <property type="nucleotide sequence ID" value="NZ_JAEQNB010000006.1"/>
</dbReference>